<keyword evidence="3" id="KW-1185">Reference proteome</keyword>
<evidence type="ECO:0000313" key="2">
    <source>
        <dbReference type="EnsemblMetazoa" id="ADIR014394-PA"/>
    </source>
</evidence>
<name>A0A182NWZ2_9DIPT</name>
<feature type="chain" id="PRO_5008130590" evidence="1">
    <location>
        <begin position="30"/>
        <end position="62"/>
    </location>
</feature>
<reference evidence="2" key="2">
    <citation type="submission" date="2020-05" db="UniProtKB">
        <authorList>
            <consortium name="EnsemblMetazoa"/>
        </authorList>
    </citation>
    <scope>IDENTIFICATION</scope>
    <source>
        <strain evidence="2">WRAIR2</strain>
    </source>
</reference>
<proteinExistence type="predicted"/>
<accession>A0A182NWZ2</accession>
<reference evidence="3" key="1">
    <citation type="submission" date="2013-03" db="EMBL/GenBank/DDBJ databases">
        <title>The Genome Sequence of Anopheles dirus WRAIR2.</title>
        <authorList>
            <consortium name="The Broad Institute Genomics Platform"/>
            <person name="Neafsey D.E."/>
            <person name="Walton C."/>
            <person name="Walker B."/>
            <person name="Young S.K."/>
            <person name="Zeng Q."/>
            <person name="Gargeya S."/>
            <person name="Fitzgerald M."/>
            <person name="Haas B."/>
            <person name="Abouelleil A."/>
            <person name="Allen A.W."/>
            <person name="Alvarado L."/>
            <person name="Arachchi H.M."/>
            <person name="Berlin A.M."/>
            <person name="Chapman S.B."/>
            <person name="Gainer-Dewar J."/>
            <person name="Goldberg J."/>
            <person name="Griggs A."/>
            <person name="Gujja S."/>
            <person name="Hansen M."/>
            <person name="Howarth C."/>
            <person name="Imamovic A."/>
            <person name="Ireland A."/>
            <person name="Larimer J."/>
            <person name="McCowan C."/>
            <person name="Murphy C."/>
            <person name="Pearson M."/>
            <person name="Poon T.W."/>
            <person name="Priest M."/>
            <person name="Roberts A."/>
            <person name="Saif S."/>
            <person name="Shea T."/>
            <person name="Sisk P."/>
            <person name="Sykes S."/>
            <person name="Wortman J."/>
            <person name="Nusbaum C."/>
            <person name="Birren B."/>
        </authorList>
    </citation>
    <scope>NUCLEOTIDE SEQUENCE [LARGE SCALE GENOMIC DNA]</scope>
    <source>
        <strain evidence="3">WRAIR2</strain>
    </source>
</reference>
<evidence type="ECO:0000256" key="1">
    <source>
        <dbReference type="SAM" id="SignalP"/>
    </source>
</evidence>
<sequence length="62" mass="7194">MSLQRKLVFVHCTLLLLLLVCSTIDETEASPIKLRRQKLKFGRMITRTINNAMYGFFDIFTG</sequence>
<dbReference type="Proteomes" id="UP000075884">
    <property type="component" value="Unassembled WGS sequence"/>
</dbReference>
<organism evidence="2 3">
    <name type="scientific">Anopheles dirus</name>
    <dbReference type="NCBI Taxonomy" id="7168"/>
    <lineage>
        <taxon>Eukaryota</taxon>
        <taxon>Metazoa</taxon>
        <taxon>Ecdysozoa</taxon>
        <taxon>Arthropoda</taxon>
        <taxon>Hexapoda</taxon>
        <taxon>Insecta</taxon>
        <taxon>Pterygota</taxon>
        <taxon>Neoptera</taxon>
        <taxon>Endopterygota</taxon>
        <taxon>Diptera</taxon>
        <taxon>Nematocera</taxon>
        <taxon>Culicoidea</taxon>
        <taxon>Culicidae</taxon>
        <taxon>Anophelinae</taxon>
        <taxon>Anopheles</taxon>
    </lineage>
</organism>
<dbReference type="VEuPathDB" id="VectorBase:ADIR014394"/>
<dbReference type="AlphaFoldDB" id="A0A182NWZ2"/>
<feature type="signal peptide" evidence="1">
    <location>
        <begin position="1"/>
        <end position="29"/>
    </location>
</feature>
<dbReference type="EnsemblMetazoa" id="ADIR014394-RA">
    <property type="protein sequence ID" value="ADIR014394-PA"/>
    <property type="gene ID" value="ADIR014394"/>
</dbReference>
<keyword evidence="1" id="KW-0732">Signal</keyword>
<protein>
    <submittedName>
        <fullName evidence="2">Uncharacterized protein</fullName>
    </submittedName>
</protein>
<evidence type="ECO:0000313" key="3">
    <source>
        <dbReference type="Proteomes" id="UP000075884"/>
    </source>
</evidence>